<dbReference type="CDD" id="cd16913">
    <property type="entry name" value="YkuD_like"/>
    <property type="match status" value="1"/>
</dbReference>
<evidence type="ECO:0000259" key="11">
    <source>
        <dbReference type="PROSITE" id="PS52029"/>
    </source>
</evidence>
<dbReference type="Gene3D" id="2.40.440.10">
    <property type="entry name" value="L,D-transpeptidase catalytic domain-like"/>
    <property type="match status" value="1"/>
</dbReference>
<keyword evidence="8 9" id="KW-0961">Cell wall biogenesis/degradation</keyword>
<feature type="domain" description="L,D-TPase catalytic" evidence="11">
    <location>
        <begin position="95"/>
        <end position="230"/>
    </location>
</feature>
<comment type="pathway">
    <text evidence="1 9">Cell wall biogenesis; peptidoglycan biosynthesis.</text>
</comment>
<evidence type="ECO:0000256" key="2">
    <source>
        <dbReference type="ARBA" id="ARBA00005992"/>
    </source>
</evidence>
<dbReference type="SUPFAM" id="SSF141523">
    <property type="entry name" value="L,D-transpeptidase catalytic domain-like"/>
    <property type="match status" value="1"/>
</dbReference>
<dbReference type="Proteomes" id="UP001595758">
    <property type="component" value="Unassembled WGS sequence"/>
</dbReference>
<evidence type="ECO:0000256" key="5">
    <source>
        <dbReference type="ARBA" id="ARBA00022801"/>
    </source>
</evidence>
<keyword evidence="3" id="KW-0328">Glycosyltransferase</keyword>
<comment type="caution">
    <text evidence="12">The sequence shown here is derived from an EMBL/GenBank/DDBJ whole genome shotgun (WGS) entry which is preliminary data.</text>
</comment>
<evidence type="ECO:0000256" key="8">
    <source>
        <dbReference type="ARBA" id="ARBA00023316"/>
    </source>
</evidence>
<evidence type="ECO:0000256" key="6">
    <source>
        <dbReference type="ARBA" id="ARBA00022960"/>
    </source>
</evidence>
<dbReference type="InterPro" id="IPR038063">
    <property type="entry name" value="Transpep_catalytic_dom"/>
</dbReference>
<evidence type="ECO:0000313" key="12">
    <source>
        <dbReference type="EMBL" id="MFC3909294.1"/>
    </source>
</evidence>
<feature type="active site" description="Nucleophile" evidence="9">
    <location>
        <position position="206"/>
    </location>
</feature>
<feature type="signal peptide" evidence="10">
    <location>
        <begin position="1"/>
        <end position="22"/>
    </location>
</feature>
<proteinExistence type="inferred from homology"/>
<protein>
    <submittedName>
        <fullName evidence="12">L,D-transpeptidase family protein</fullName>
    </submittedName>
</protein>
<evidence type="ECO:0000256" key="7">
    <source>
        <dbReference type="ARBA" id="ARBA00022984"/>
    </source>
</evidence>
<evidence type="ECO:0000256" key="4">
    <source>
        <dbReference type="ARBA" id="ARBA00022679"/>
    </source>
</evidence>
<evidence type="ECO:0000256" key="3">
    <source>
        <dbReference type="ARBA" id="ARBA00022676"/>
    </source>
</evidence>
<keyword evidence="10" id="KW-0732">Signal</keyword>
<evidence type="ECO:0000256" key="9">
    <source>
        <dbReference type="PROSITE-ProRule" id="PRU01373"/>
    </source>
</evidence>
<keyword evidence="13" id="KW-1185">Reference proteome</keyword>
<dbReference type="InterPro" id="IPR050979">
    <property type="entry name" value="LD-transpeptidase"/>
</dbReference>
<organism evidence="12 13">
    <name type="scientific">Legionella dresdenensis</name>
    <dbReference type="NCBI Taxonomy" id="450200"/>
    <lineage>
        <taxon>Bacteria</taxon>
        <taxon>Pseudomonadati</taxon>
        <taxon>Pseudomonadota</taxon>
        <taxon>Gammaproteobacteria</taxon>
        <taxon>Legionellales</taxon>
        <taxon>Legionellaceae</taxon>
        <taxon>Legionella</taxon>
    </lineage>
</organism>
<dbReference type="EMBL" id="JBHSAB010000023">
    <property type="protein sequence ID" value="MFC3909294.1"/>
    <property type="molecule type" value="Genomic_DNA"/>
</dbReference>
<keyword evidence="6 9" id="KW-0133">Cell shape</keyword>
<dbReference type="Pfam" id="PF03734">
    <property type="entry name" value="YkuD"/>
    <property type="match status" value="1"/>
</dbReference>
<keyword evidence="7 9" id="KW-0573">Peptidoglycan synthesis</keyword>
<comment type="similarity">
    <text evidence="2">Belongs to the YkuD family.</text>
</comment>
<evidence type="ECO:0000256" key="10">
    <source>
        <dbReference type="SAM" id="SignalP"/>
    </source>
</evidence>
<dbReference type="PANTHER" id="PTHR30582">
    <property type="entry name" value="L,D-TRANSPEPTIDASE"/>
    <property type="match status" value="1"/>
</dbReference>
<name>A0ABV8CH44_9GAMM</name>
<dbReference type="PANTHER" id="PTHR30582:SF24">
    <property type="entry name" value="L,D-TRANSPEPTIDASE ERFK_SRFK-RELATED"/>
    <property type="match status" value="1"/>
</dbReference>
<feature type="active site" description="Proton donor/acceptor" evidence="9">
    <location>
        <position position="190"/>
    </location>
</feature>
<dbReference type="PROSITE" id="PS52029">
    <property type="entry name" value="LD_TPASE"/>
    <property type="match status" value="1"/>
</dbReference>
<feature type="chain" id="PRO_5046398669" evidence="10">
    <location>
        <begin position="23"/>
        <end position="294"/>
    </location>
</feature>
<sequence length="294" mass="32611">MSLKSCLSLYIYTCLLVCNTHAATYVIPQHGDIVGEVQYTNPEPGETLSDVGIRYDVGYYEMVSANPQVDPLRPLLPRTRLVIPSQYILPQGPRQGLVINLAEYRLYYYVPGDNTVITMPVGIGREGWNTPVGTTKVTAKERDPIWRPTDNVRAEAAKNGTPIPNEFPPGAGNPLGRHVLRLGWPTYLIHGTNRKDGVGSRVSAGCIRMMPEDIEYLYDFVTPGTSVRVINDPVKVGHMGKTIYMEVHQQLAELRKESLTRLAAKYWSGYKNINAALAAQELKTLSGIPLKIST</sequence>
<evidence type="ECO:0000313" key="13">
    <source>
        <dbReference type="Proteomes" id="UP001595758"/>
    </source>
</evidence>
<dbReference type="RefSeq" id="WP_382343386.1">
    <property type="nucleotide sequence ID" value="NZ_JBHSAB010000023.1"/>
</dbReference>
<keyword evidence="4" id="KW-0808">Transferase</keyword>
<keyword evidence="5" id="KW-0378">Hydrolase</keyword>
<gene>
    <name evidence="12" type="ORF">ACFORL_09440</name>
</gene>
<dbReference type="InterPro" id="IPR005490">
    <property type="entry name" value="LD_TPept_cat_dom"/>
</dbReference>
<reference evidence="13" key="1">
    <citation type="journal article" date="2019" name="Int. J. Syst. Evol. Microbiol.">
        <title>The Global Catalogue of Microorganisms (GCM) 10K type strain sequencing project: providing services to taxonomists for standard genome sequencing and annotation.</title>
        <authorList>
            <consortium name="The Broad Institute Genomics Platform"/>
            <consortium name="The Broad Institute Genome Sequencing Center for Infectious Disease"/>
            <person name="Wu L."/>
            <person name="Ma J."/>
        </authorList>
    </citation>
    <scope>NUCLEOTIDE SEQUENCE [LARGE SCALE GENOMIC DNA]</scope>
    <source>
        <strain evidence="13">CCUG 59858</strain>
    </source>
</reference>
<evidence type="ECO:0000256" key="1">
    <source>
        <dbReference type="ARBA" id="ARBA00004752"/>
    </source>
</evidence>
<accession>A0ABV8CH44</accession>